<keyword evidence="2" id="KW-1015">Disulfide bond</keyword>
<evidence type="ECO:0000256" key="1">
    <source>
        <dbReference type="ARBA" id="ARBA00007664"/>
    </source>
</evidence>
<dbReference type="InterPro" id="IPR009003">
    <property type="entry name" value="Peptidase_S1_PA"/>
</dbReference>
<dbReference type="AlphaFoldDB" id="A0A328N622"/>
<dbReference type="PRINTS" id="PR00722">
    <property type="entry name" value="CHYMOTRYPSIN"/>
</dbReference>
<feature type="chain" id="PRO_5016453222" evidence="3">
    <location>
        <begin position="27"/>
        <end position="230"/>
    </location>
</feature>
<dbReference type="Pfam" id="PF00089">
    <property type="entry name" value="Trypsin"/>
    <property type="match status" value="1"/>
</dbReference>
<evidence type="ECO:0000313" key="6">
    <source>
        <dbReference type="Proteomes" id="UP000248966"/>
    </source>
</evidence>
<dbReference type="PANTHER" id="PTHR24276">
    <property type="entry name" value="POLYSERASE-RELATED"/>
    <property type="match status" value="1"/>
</dbReference>
<dbReference type="InterPro" id="IPR001254">
    <property type="entry name" value="Trypsin_dom"/>
</dbReference>
<comment type="similarity">
    <text evidence="1">Belongs to the peptidase S1 family.</text>
</comment>
<evidence type="ECO:0000256" key="3">
    <source>
        <dbReference type="SAM" id="SignalP"/>
    </source>
</evidence>
<dbReference type="InterPro" id="IPR001314">
    <property type="entry name" value="Peptidase_S1A"/>
</dbReference>
<name>A0A328N622_9ACTN</name>
<dbReference type="PANTHER" id="PTHR24276:SF91">
    <property type="entry name" value="AT26814P-RELATED"/>
    <property type="match status" value="1"/>
</dbReference>
<evidence type="ECO:0000313" key="5">
    <source>
        <dbReference type="EMBL" id="RAN97604.1"/>
    </source>
</evidence>
<dbReference type="PROSITE" id="PS50240">
    <property type="entry name" value="TRYPSIN_DOM"/>
    <property type="match status" value="1"/>
</dbReference>
<dbReference type="Proteomes" id="UP000248966">
    <property type="component" value="Unassembled WGS sequence"/>
</dbReference>
<comment type="caution">
    <text evidence="5">The sequence shown here is derived from an EMBL/GenBank/DDBJ whole genome shotgun (WGS) entry which is preliminary data.</text>
</comment>
<proteinExistence type="inferred from homology"/>
<gene>
    <name evidence="5" type="ORF">LAH08_04405</name>
</gene>
<dbReference type="SMART" id="SM00020">
    <property type="entry name" value="Tryp_SPc"/>
    <property type="match status" value="1"/>
</dbReference>
<evidence type="ECO:0000259" key="4">
    <source>
        <dbReference type="PROSITE" id="PS50240"/>
    </source>
</evidence>
<dbReference type="InterPro" id="IPR043504">
    <property type="entry name" value="Peptidase_S1_PA_chymotrypsin"/>
</dbReference>
<accession>A0A328N622</accession>
<feature type="signal peptide" evidence="3">
    <location>
        <begin position="1"/>
        <end position="26"/>
    </location>
</feature>
<dbReference type="EMBL" id="PYAA01000028">
    <property type="protein sequence ID" value="RAN97604.1"/>
    <property type="molecule type" value="Genomic_DNA"/>
</dbReference>
<keyword evidence="3" id="KW-0732">Signal</keyword>
<evidence type="ECO:0000256" key="2">
    <source>
        <dbReference type="ARBA" id="ARBA00023157"/>
    </source>
</evidence>
<dbReference type="GO" id="GO:0004252">
    <property type="term" value="F:serine-type endopeptidase activity"/>
    <property type="evidence" value="ECO:0007669"/>
    <property type="project" value="InterPro"/>
</dbReference>
<dbReference type="RefSeq" id="WP_112586199.1">
    <property type="nucleotide sequence ID" value="NZ_PYAA01000028.1"/>
</dbReference>
<protein>
    <submittedName>
        <fullName evidence="5">Kallikrein-1</fullName>
    </submittedName>
</protein>
<organism evidence="5 6">
    <name type="scientific">Micromonospora noduli</name>
    <dbReference type="NCBI Taxonomy" id="709876"/>
    <lineage>
        <taxon>Bacteria</taxon>
        <taxon>Bacillati</taxon>
        <taxon>Actinomycetota</taxon>
        <taxon>Actinomycetes</taxon>
        <taxon>Micromonosporales</taxon>
        <taxon>Micromonosporaceae</taxon>
        <taxon>Micromonospora</taxon>
    </lineage>
</organism>
<dbReference type="GO" id="GO:0006508">
    <property type="term" value="P:proteolysis"/>
    <property type="evidence" value="ECO:0007669"/>
    <property type="project" value="InterPro"/>
</dbReference>
<sequence>MRIRPLLAVLSTALVGALGVTSAASAAPVAPAGPQPIIGGGTVSSAPWAAAVLSNGSFTCSGSVIAAQWVLTARHCISGTMSVRVGSVNRTSGGVTRTVSATYTRNDLALMRLSSTVSTSTVSLASSNPPINSTNSIYGWGMTCYSGCSASTVLKTATVRVTSNSATDAYGGQAIRSTRINGNAWRGDSGGPQFYNGQQVGVASTADGSSIQNYGSVAYNRAWITSVAGV</sequence>
<dbReference type="SUPFAM" id="SSF50494">
    <property type="entry name" value="Trypsin-like serine proteases"/>
    <property type="match status" value="1"/>
</dbReference>
<reference evidence="5 6" key="1">
    <citation type="submission" date="2018-03" db="EMBL/GenBank/DDBJ databases">
        <title>Defining the species Micromonospora saelicesensis and Micromonospora noduli under the framework of genomics.</title>
        <authorList>
            <person name="Riesco R."/>
            <person name="Trujillo M.E."/>
        </authorList>
    </citation>
    <scope>NUCLEOTIDE SEQUENCE [LARGE SCALE GENOMIC DNA]</scope>
    <source>
        <strain evidence="5 6">LAH08</strain>
    </source>
</reference>
<feature type="domain" description="Peptidase S1" evidence="4">
    <location>
        <begin position="37"/>
        <end position="229"/>
    </location>
</feature>
<dbReference type="InterPro" id="IPR050430">
    <property type="entry name" value="Peptidase_S1"/>
</dbReference>
<dbReference type="Gene3D" id="2.40.10.10">
    <property type="entry name" value="Trypsin-like serine proteases"/>
    <property type="match status" value="2"/>
</dbReference>